<proteinExistence type="predicted"/>
<dbReference type="Gene3D" id="2.70.20.10">
    <property type="entry name" value="Topoisomerase I, domain 3"/>
    <property type="match status" value="1"/>
</dbReference>
<dbReference type="InterPro" id="IPR013826">
    <property type="entry name" value="Topo_IA_cen_sub3"/>
</dbReference>
<dbReference type="Gene3D" id="1.10.290.10">
    <property type="entry name" value="Topoisomerase I, domain 4"/>
    <property type="match status" value="1"/>
</dbReference>
<name>T1C5M6_9ZZZZ</name>
<reference evidence="1" key="1">
    <citation type="submission" date="2013-08" db="EMBL/GenBank/DDBJ databases">
        <authorList>
            <person name="Mendez C."/>
            <person name="Richter M."/>
            <person name="Ferrer M."/>
            <person name="Sanchez J."/>
        </authorList>
    </citation>
    <scope>NUCLEOTIDE SEQUENCE</scope>
</reference>
<feature type="non-terminal residue" evidence="1">
    <location>
        <position position="46"/>
    </location>
</feature>
<sequence>MAAFLNDDQRKAVRLIWKRAVASQMIPATLNTVSVDLACGTDNAFR</sequence>
<reference evidence="1" key="2">
    <citation type="journal article" date="2014" name="ISME J.">
        <title>Microbial stratification in low pH oxic and suboxic macroscopic growths along an acid mine drainage.</title>
        <authorList>
            <person name="Mendez-Garcia C."/>
            <person name="Mesa V."/>
            <person name="Sprenger R.R."/>
            <person name="Richter M."/>
            <person name="Diez M.S."/>
            <person name="Solano J."/>
            <person name="Bargiela R."/>
            <person name="Golyshina O.V."/>
            <person name="Manteca A."/>
            <person name="Ramos J.L."/>
            <person name="Gallego J.R."/>
            <person name="Llorente I."/>
            <person name="Martins Dos Santos V.A."/>
            <person name="Jensen O.N."/>
            <person name="Pelaez A.I."/>
            <person name="Sanchez J."/>
            <person name="Ferrer M."/>
        </authorList>
    </citation>
    <scope>NUCLEOTIDE SEQUENCE</scope>
</reference>
<dbReference type="InterPro" id="IPR023405">
    <property type="entry name" value="Topo_IA_core_domain"/>
</dbReference>
<accession>T1C5M6</accession>
<dbReference type="EMBL" id="AUZX01002222">
    <property type="protein sequence ID" value="EQD77317.1"/>
    <property type="molecule type" value="Genomic_DNA"/>
</dbReference>
<organism evidence="1">
    <name type="scientific">mine drainage metagenome</name>
    <dbReference type="NCBI Taxonomy" id="410659"/>
    <lineage>
        <taxon>unclassified sequences</taxon>
        <taxon>metagenomes</taxon>
        <taxon>ecological metagenomes</taxon>
    </lineage>
</organism>
<dbReference type="InterPro" id="IPR013825">
    <property type="entry name" value="Topo_IA_cen_sub2"/>
</dbReference>
<comment type="caution">
    <text evidence="1">The sequence shown here is derived from an EMBL/GenBank/DDBJ whole genome shotgun (WGS) entry which is preliminary data.</text>
</comment>
<evidence type="ECO:0000313" key="1">
    <source>
        <dbReference type="EMBL" id="EQD77317.1"/>
    </source>
</evidence>
<dbReference type="SUPFAM" id="SSF56712">
    <property type="entry name" value="Prokaryotic type I DNA topoisomerase"/>
    <property type="match status" value="1"/>
</dbReference>
<dbReference type="AlphaFoldDB" id="T1C5M6"/>
<gene>
    <name evidence="1" type="ORF">B1A_03023</name>
</gene>
<protein>
    <submittedName>
        <fullName evidence="1">Uncharacterized protein</fullName>
    </submittedName>
</protein>